<dbReference type="Proteomes" id="UP000008634">
    <property type="component" value="Chromosome"/>
</dbReference>
<protein>
    <submittedName>
        <fullName evidence="1">Uncharacterized protein</fullName>
    </submittedName>
</protein>
<accession>E6XA65</accession>
<evidence type="ECO:0000313" key="2">
    <source>
        <dbReference type="Proteomes" id="UP000008634"/>
    </source>
</evidence>
<dbReference type="EMBL" id="CP002453">
    <property type="protein sequence ID" value="ADV47755.1"/>
    <property type="molecule type" value="Genomic_DNA"/>
</dbReference>
<proteinExistence type="predicted"/>
<sequence>MKNKHYVTIATSTEKIILTTDEIFLHESLIRAQFSKEDDGLGSEMA</sequence>
<evidence type="ECO:0000313" key="1">
    <source>
        <dbReference type="EMBL" id="ADV47755.1"/>
    </source>
</evidence>
<dbReference type="HOGENOM" id="CLU_3181650_0_0_10"/>
<dbReference type="KEGG" id="cao:Celal_0413"/>
<gene>
    <name evidence="1" type="ordered locus">Celal_0413</name>
</gene>
<organism evidence="1 2">
    <name type="scientific">Cellulophaga algicola (strain DSM 14237 / IC166 / ACAM 630)</name>
    <dbReference type="NCBI Taxonomy" id="688270"/>
    <lineage>
        <taxon>Bacteria</taxon>
        <taxon>Pseudomonadati</taxon>
        <taxon>Bacteroidota</taxon>
        <taxon>Flavobacteriia</taxon>
        <taxon>Flavobacteriales</taxon>
        <taxon>Flavobacteriaceae</taxon>
        <taxon>Cellulophaga</taxon>
    </lineage>
</organism>
<name>E6XA65_CELAD</name>
<reference evidence="1 2" key="1">
    <citation type="journal article" date="2010" name="Stand. Genomic Sci.">
        <title>Complete genome sequence of Cellulophaga algicola type strain (IC166).</title>
        <authorList>
            <person name="Abt B."/>
            <person name="Lu M."/>
            <person name="Misra M."/>
            <person name="Han C."/>
            <person name="Nolan M."/>
            <person name="Lucas S."/>
            <person name="Hammon N."/>
            <person name="Deshpande S."/>
            <person name="Cheng J.F."/>
            <person name="Tapia R."/>
            <person name="Goodwin L."/>
            <person name="Pitluck S."/>
            <person name="Liolios K."/>
            <person name="Pagani I."/>
            <person name="Ivanova N."/>
            <person name="Mavromatis K."/>
            <person name="Ovchinikova G."/>
            <person name="Pati A."/>
            <person name="Chen A."/>
            <person name="Palaniappan K."/>
            <person name="Land M."/>
            <person name="Hauser L."/>
            <person name="Chang Y.J."/>
            <person name="Jeffries C.D."/>
            <person name="Detter J.C."/>
            <person name="Brambilla E."/>
            <person name="Rohde M."/>
            <person name="Tindall B.J."/>
            <person name="Goker M."/>
            <person name="Woyke T."/>
            <person name="Bristow J."/>
            <person name="Eisen J.A."/>
            <person name="Markowitz V."/>
            <person name="Hugenholtz P."/>
            <person name="Kyrpides N.C."/>
            <person name="Klenk H.P."/>
            <person name="Lapidus A."/>
        </authorList>
    </citation>
    <scope>NUCLEOTIDE SEQUENCE [LARGE SCALE GENOMIC DNA]</scope>
    <source>
        <strain evidence="2">DSM 14237 / IC166 / ACAM 630</strain>
    </source>
</reference>
<keyword evidence="2" id="KW-1185">Reference proteome</keyword>
<dbReference type="AlphaFoldDB" id="E6XA65"/>
<dbReference type="RefSeq" id="WP_013549250.1">
    <property type="nucleotide sequence ID" value="NC_014934.1"/>
</dbReference>